<organism evidence="2 3">
    <name type="scientific">Chitiniphilus purpureus</name>
    <dbReference type="NCBI Taxonomy" id="2981137"/>
    <lineage>
        <taxon>Bacteria</taxon>
        <taxon>Pseudomonadati</taxon>
        <taxon>Pseudomonadota</taxon>
        <taxon>Betaproteobacteria</taxon>
        <taxon>Neisseriales</taxon>
        <taxon>Chitinibacteraceae</taxon>
        <taxon>Chitiniphilus</taxon>
    </lineage>
</organism>
<feature type="transmembrane region" description="Helical" evidence="1">
    <location>
        <begin position="25"/>
        <end position="44"/>
    </location>
</feature>
<proteinExistence type="predicted"/>
<evidence type="ECO:0000313" key="2">
    <source>
        <dbReference type="EMBL" id="UXY16831.1"/>
    </source>
</evidence>
<reference evidence="2" key="1">
    <citation type="submission" date="2022-10" db="EMBL/GenBank/DDBJ databases">
        <title>Chitiniphilus purpureus sp. nov., a novel chitin-degrading bacterium isolated from crawfish pond sediment.</title>
        <authorList>
            <person name="Li K."/>
        </authorList>
    </citation>
    <scope>NUCLEOTIDE SEQUENCE</scope>
    <source>
        <strain evidence="2">CD1</strain>
    </source>
</reference>
<gene>
    <name evidence="2" type="ORF">N8I74_07390</name>
</gene>
<evidence type="ECO:0000256" key="1">
    <source>
        <dbReference type="SAM" id="Phobius"/>
    </source>
</evidence>
<name>A0ABY6DR48_9NEIS</name>
<keyword evidence="1" id="KW-1133">Transmembrane helix</keyword>
<keyword evidence="1" id="KW-0472">Membrane</keyword>
<keyword evidence="1" id="KW-0812">Transmembrane</keyword>
<dbReference type="Proteomes" id="UP001061302">
    <property type="component" value="Chromosome"/>
</dbReference>
<feature type="transmembrane region" description="Helical" evidence="1">
    <location>
        <begin position="152"/>
        <end position="171"/>
    </location>
</feature>
<evidence type="ECO:0008006" key="4">
    <source>
        <dbReference type="Google" id="ProtNLM"/>
    </source>
</evidence>
<protein>
    <recommendedName>
        <fullName evidence="4">DUF3592 domain-containing protein</fullName>
    </recommendedName>
</protein>
<dbReference type="EMBL" id="CP106753">
    <property type="protein sequence ID" value="UXY16831.1"/>
    <property type="molecule type" value="Genomic_DNA"/>
</dbReference>
<evidence type="ECO:0000313" key="3">
    <source>
        <dbReference type="Proteomes" id="UP001061302"/>
    </source>
</evidence>
<keyword evidence="3" id="KW-1185">Reference proteome</keyword>
<accession>A0ABY6DR48</accession>
<sequence length="176" mass="20496">MYVFFILSLVLCTMALLMPFLYKWRWTTAFTVAAGIILAFGFIWRPQQYNLDNVEHWASGVYECHGKTKMGQDIHLKIGGTSYWNYFSLMTGLDVFCIPGLSSGDQVRVSYREHASDKRRVVMRLERMSNKTVVFVANPDATQEWQTNIESALYWIRIFSGFIFISTGFLYKRKPK</sequence>
<dbReference type="RefSeq" id="WP_263126235.1">
    <property type="nucleotide sequence ID" value="NZ_CP106753.1"/>
</dbReference>